<evidence type="ECO:0000256" key="8">
    <source>
        <dbReference type="ARBA" id="ARBA00049244"/>
    </source>
</evidence>
<protein>
    <recommendedName>
        <fullName evidence="2">DNA polymerase III subunit delta</fullName>
        <ecNumber evidence="1">2.7.7.7</ecNumber>
    </recommendedName>
</protein>
<keyword evidence="5" id="KW-0235">DNA replication</keyword>
<dbReference type="PANTHER" id="PTHR34388:SF1">
    <property type="entry name" value="DNA POLYMERASE III SUBUNIT DELTA"/>
    <property type="match status" value="1"/>
</dbReference>
<dbReference type="GO" id="GO:0003887">
    <property type="term" value="F:DNA-directed DNA polymerase activity"/>
    <property type="evidence" value="ECO:0007669"/>
    <property type="project" value="UniProtKB-EC"/>
</dbReference>
<name>A0ABY4EEW1_VITST</name>
<dbReference type="SUPFAM" id="SSF52540">
    <property type="entry name" value="P-loop containing nucleoside triphosphate hydrolases"/>
    <property type="match status" value="1"/>
</dbReference>
<dbReference type="CDD" id="cd18138">
    <property type="entry name" value="HLD_clamp_pol_III_delta"/>
    <property type="match status" value="1"/>
</dbReference>
<evidence type="ECO:0000256" key="6">
    <source>
        <dbReference type="ARBA" id="ARBA00022932"/>
    </source>
</evidence>
<dbReference type="Gene3D" id="1.20.272.10">
    <property type="match status" value="1"/>
</dbReference>
<dbReference type="Proteomes" id="UP000832034">
    <property type="component" value="Chromosome"/>
</dbReference>
<reference evidence="11" key="2">
    <citation type="journal article" date="2022" name="Res Sq">
        <title>Evolution of multicellular longitudinally dividing oral cavity symbionts (Neisseriaceae).</title>
        <authorList>
            <person name="Nyongesa S."/>
            <person name="Weber P."/>
            <person name="Bernet E."/>
            <person name="Pullido F."/>
            <person name="Nieckarz M."/>
            <person name="Delaby M."/>
            <person name="Nieves C."/>
            <person name="Viehboeck T."/>
            <person name="Krause N."/>
            <person name="Rivera-Millot A."/>
            <person name="Nakamura A."/>
            <person name="Vischer N."/>
            <person name="VanNieuwenhze M."/>
            <person name="Brun Y."/>
            <person name="Cava F."/>
            <person name="Bulgheresi S."/>
            <person name="Veyrier F."/>
        </authorList>
    </citation>
    <scope>NUCLEOTIDE SEQUENCE</scope>
    <source>
        <strain evidence="11">SAG 1488-6</strain>
    </source>
</reference>
<sequence length="332" mass="36991">MASLKQPLPAAYVVFGEEDLLRIEAVDALRAAAREQEYFDRQVLTVDSHFDWSLLREATQSMGLFSERKLIEIHLPTGKPGKEGAEALLQAAAAFAEDTVTVLVLPNMDKTQQKSKWFQAWLQAACVLECKAVSAAQLPRWIEQRLQQHQLHMAADALDVLAQRVEGNLLAAKQEIDKLALLHGAGARLGLQDAQQAVADVARFDVFDLAQSWMQGNVSRVLQLLASLQSEGDEPVLVVWAVSEDLRALLRLKAGLSSGESEQILRRNLRLWGDKYAWAQQALRRVGVRRVLMALQQCALIDRQIKGAADGKAWQSMQDLLLDLCQKTQKHS</sequence>
<feature type="domain" description="DNA polymerase III delta subunit-like C-terminal" evidence="10">
    <location>
        <begin position="205"/>
        <end position="308"/>
    </location>
</feature>
<dbReference type="InterPro" id="IPR048466">
    <property type="entry name" value="DNA_pol3_delta-like_C"/>
</dbReference>
<evidence type="ECO:0000256" key="4">
    <source>
        <dbReference type="ARBA" id="ARBA00022695"/>
    </source>
</evidence>
<evidence type="ECO:0000259" key="9">
    <source>
        <dbReference type="Pfam" id="PF06144"/>
    </source>
</evidence>
<dbReference type="InterPro" id="IPR008921">
    <property type="entry name" value="DNA_pol3_clamp-load_cplx_C"/>
</dbReference>
<evidence type="ECO:0000313" key="11">
    <source>
        <dbReference type="EMBL" id="UOO93724.1"/>
    </source>
</evidence>
<accession>A0ABY4EEW1</accession>
<feature type="domain" description="DNA polymerase III delta N-terminal" evidence="9">
    <location>
        <begin position="12"/>
        <end position="131"/>
    </location>
</feature>
<dbReference type="Gene3D" id="3.40.50.300">
    <property type="entry name" value="P-loop containing nucleotide triphosphate hydrolases"/>
    <property type="match status" value="1"/>
</dbReference>
<reference evidence="11" key="1">
    <citation type="submission" date="2021-12" db="EMBL/GenBank/DDBJ databases">
        <authorList>
            <person name="Veyrier F.J."/>
        </authorList>
    </citation>
    <scope>NUCLEOTIDE SEQUENCE</scope>
    <source>
        <strain evidence="11">SAG 1488-6</strain>
    </source>
</reference>
<dbReference type="EC" id="2.7.7.7" evidence="1"/>
<dbReference type="PANTHER" id="PTHR34388">
    <property type="entry name" value="DNA POLYMERASE III SUBUNIT DELTA"/>
    <property type="match status" value="1"/>
</dbReference>
<dbReference type="InterPro" id="IPR005790">
    <property type="entry name" value="DNA_polIII_delta"/>
</dbReference>
<dbReference type="Gene3D" id="1.10.8.60">
    <property type="match status" value="1"/>
</dbReference>
<gene>
    <name evidence="11" type="primary">holA</name>
    <name evidence="11" type="ORF">LVJ81_08655</name>
</gene>
<dbReference type="SUPFAM" id="SSF48019">
    <property type="entry name" value="post-AAA+ oligomerization domain-like"/>
    <property type="match status" value="1"/>
</dbReference>
<keyword evidence="3 11" id="KW-0808">Transferase</keyword>
<evidence type="ECO:0000256" key="5">
    <source>
        <dbReference type="ARBA" id="ARBA00022705"/>
    </source>
</evidence>
<dbReference type="NCBIfam" id="TIGR01128">
    <property type="entry name" value="holA"/>
    <property type="match status" value="1"/>
</dbReference>
<dbReference type="RefSeq" id="WP_026353609.1">
    <property type="nucleotide sequence ID" value="NZ_CP091512.1"/>
</dbReference>
<evidence type="ECO:0000259" key="10">
    <source>
        <dbReference type="Pfam" id="PF21694"/>
    </source>
</evidence>
<proteinExistence type="inferred from homology"/>
<evidence type="ECO:0000313" key="12">
    <source>
        <dbReference type="Proteomes" id="UP000832034"/>
    </source>
</evidence>
<evidence type="ECO:0000256" key="3">
    <source>
        <dbReference type="ARBA" id="ARBA00022679"/>
    </source>
</evidence>
<keyword evidence="12" id="KW-1185">Reference proteome</keyword>
<dbReference type="Pfam" id="PF21694">
    <property type="entry name" value="DNA_pol3_delta_C"/>
    <property type="match status" value="1"/>
</dbReference>
<evidence type="ECO:0000256" key="1">
    <source>
        <dbReference type="ARBA" id="ARBA00012417"/>
    </source>
</evidence>
<keyword evidence="6" id="KW-0239">DNA-directed DNA polymerase</keyword>
<keyword evidence="4 11" id="KW-0548">Nucleotidyltransferase</keyword>
<dbReference type="Pfam" id="PF06144">
    <property type="entry name" value="DNA_pol3_delta"/>
    <property type="match status" value="1"/>
</dbReference>
<dbReference type="InterPro" id="IPR010372">
    <property type="entry name" value="DNA_pol3_delta_N"/>
</dbReference>
<evidence type="ECO:0000256" key="7">
    <source>
        <dbReference type="ARBA" id="ARBA00034754"/>
    </source>
</evidence>
<dbReference type="EMBL" id="CP091512">
    <property type="protein sequence ID" value="UOO93724.1"/>
    <property type="molecule type" value="Genomic_DNA"/>
</dbReference>
<comment type="similarity">
    <text evidence="7">Belongs to the DNA polymerase HolA subunit family.</text>
</comment>
<evidence type="ECO:0000256" key="2">
    <source>
        <dbReference type="ARBA" id="ARBA00017703"/>
    </source>
</evidence>
<organism evidence="11 12">
    <name type="scientific">Vitreoscilla stercoraria</name>
    <dbReference type="NCBI Taxonomy" id="61"/>
    <lineage>
        <taxon>Bacteria</taxon>
        <taxon>Pseudomonadati</taxon>
        <taxon>Pseudomonadota</taxon>
        <taxon>Betaproteobacteria</taxon>
        <taxon>Neisseriales</taxon>
        <taxon>Neisseriaceae</taxon>
        <taxon>Vitreoscilla</taxon>
    </lineage>
</organism>
<dbReference type="InterPro" id="IPR027417">
    <property type="entry name" value="P-loop_NTPase"/>
</dbReference>
<comment type="catalytic activity">
    <reaction evidence="8">
        <text>DNA(n) + a 2'-deoxyribonucleoside 5'-triphosphate = DNA(n+1) + diphosphate</text>
        <dbReference type="Rhea" id="RHEA:22508"/>
        <dbReference type="Rhea" id="RHEA-COMP:17339"/>
        <dbReference type="Rhea" id="RHEA-COMP:17340"/>
        <dbReference type="ChEBI" id="CHEBI:33019"/>
        <dbReference type="ChEBI" id="CHEBI:61560"/>
        <dbReference type="ChEBI" id="CHEBI:173112"/>
        <dbReference type="EC" id="2.7.7.7"/>
    </reaction>
</comment>